<reference evidence="1" key="1">
    <citation type="journal article" date="2020" name="Stud. Mycol.">
        <title>101 Dothideomycetes genomes: a test case for predicting lifestyles and emergence of pathogens.</title>
        <authorList>
            <person name="Haridas S."/>
            <person name="Albert R."/>
            <person name="Binder M."/>
            <person name="Bloem J."/>
            <person name="Labutti K."/>
            <person name="Salamov A."/>
            <person name="Andreopoulos B."/>
            <person name="Baker S."/>
            <person name="Barry K."/>
            <person name="Bills G."/>
            <person name="Bluhm B."/>
            <person name="Cannon C."/>
            <person name="Castanera R."/>
            <person name="Culley D."/>
            <person name="Daum C."/>
            <person name="Ezra D."/>
            <person name="Gonzalez J."/>
            <person name="Henrissat B."/>
            <person name="Kuo A."/>
            <person name="Liang C."/>
            <person name="Lipzen A."/>
            <person name="Lutzoni F."/>
            <person name="Magnuson J."/>
            <person name="Mondo S."/>
            <person name="Nolan M."/>
            <person name="Ohm R."/>
            <person name="Pangilinan J."/>
            <person name="Park H.-J."/>
            <person name="Ramirez L."/>
            <person name="Alfaro M."/>
            <person name="Sun H."/>
            <person name="Tritt A."/>
            <person name="Yoshinaga Y."/>
            <person name="Zwiers L.-H."/>
            <person name="Turgeon B."/>
            <person name="Goodwin S."/>
            <person name="Spatafora J."/>
            <person name="Crous P."/>
            <person name="Grigoriev I."/>
        </authorList>
    </citation>
    <scope>NUCLEOTIDE SEQUENCE</scope>
    <source>
        <strain evidence="1">CBS 113979</strain>
    </source>
</reference>
<accession>A0A6G1GP67</accession>
<name>A0A6G1GP67_9PEZI</name>
<dbReference type="AlphaFoldDB" id="A0A6G1GP67"/>
<gene>
    <name evidence="1" type="ORF">K402DRAFT_190975</name>
</gene>
<sequence length="72" mass="8347">MRLFHLAFGRRGHVSRRRQVSSKLLRPILQGPLLVSSRDEPVSCLFEQLQIDFLHTVLVSVHFYYFVGGSTF</sequence>
<keyword evidence="2" id="KW-1185">Reference proteome</keyword>
<protein>
    <submittedName>
        <fullName evidence="1">Uncharacterized protein</fullName>
    </submittedName>
</protein>
<evidence type="ECO:0000313" key="1">
    <source>
        <dbReference type="EMBL" id="KAF1982622.1"/>
    </source>
</evidence>
<dbReference type="EMBL" id="ML977182">
    <property type="protein sequence ID" value="KAF1982622.1"/>
    <property type="molecule type" value="Genomic_DNA"/>
</dbReference>
<organism evidence="1 2">
    <name type="scientific">Aulographum hederae CBS 113979</name>
    <dbReference type="NCBI Taxonomy" id="1176131"/>
    <lineage>
        <taxon>Eukaryota</taxon>
        <taxon>Fungi</taxon>
        <taxon>Dikarya</taxon>
        <taxon>Ascomycota</taxon>
        <taxon>Pezizomycotina</taxon>
        <taxon>Dothideomycetes</taxon>
        <taxon>Pleosporomycetidae</taxon>
        <taxon>Aulographales</taxon>
        <taxon>Aulographaceae</taxon>
    </lineage>
</organism>
<dbReference type="Proteomes" id="UP000800041">
    <property type="component" value="Unassembled WGS sequence"/>
</dbReference>
<evidence type="ECO:0000313" key="2">
    <source>
        <dbReference type="Proteomes" id="UP000800041"/>
    </source>
</evidence>
<proteinExistence type="predicted"/>